<evidence type="ECO:0000256" key="5">
    <source>
        <dbReference type="ARBA" id="ARBA00022575"/>
    </source>
</evidence>
<dbReference type="GeneID" id="77844369"/>
<keyword evidence="7" id="KW-0288">FMN</keyword>
<keyword evidence="9 12" id="KW-0503">Monooxygenase</keyword>
<dbReference type="PANTHER" id="PTHR42747:SF3">
    <property type="entry name" value="NITRONATE MONOOXYGENASE-RELATED"/>
    <property type="match status" value="1"/>
</dbReference>
<dbReference type="Gene3D" id="3.20.20.70">
    <property type="entry name" value="Aldolase class I"/>
    <property type="match status" value="1"/>
</dbReference>
<proteinExistence type="inferred from homology"/>
<protein>
    <recommendedName>
        <fullName evidence="4">Probable nitronate monooxygenase</fullName>
    </recommendedName>
    <alternativeName>
        <fullName evidence="10">Propionate 3-nitronate monooxygenase</fullName>
    </alternativeName>
</protein>
<accession>A0ABT4YFL6</accession>
<evidence type="ECO:0000256" key="1">
    <source>
        <dbReference type="ARBA" id="ARBA00001917"/>
    </source>
</evidence>
<dbReference type="Proteomes" id="UP000527860">
    <property type="component" value="Unassembled WGS sequence"/>
</dbReference>
<evidence type="ECO:0000256" key="9">
    <source>
        <dbReference type="ARBA" id="ARBA00023033"/>
    </source>
</evidence>
<comment type="catalytic activity">
    <reaction evidence="11">
        <text>3 propionate 3-nitronate + 3 O2 + H2O = 3 3-oxopropanoate + 2 nitrate + nitrite + H2O2 + 3 H(+)</text>
        <dbReference type="Rhea" id="RHEA:57332"/>
        <dbReference type="ChEBI" id="CHEBI:15377"/>
        <dbReference type="ChEBI" id="CHEBI:15378"/>
        <dbReference type="ChEBI" id="CHEBI:15379"/>
        <dbReference type="ChEBI" id="CHEBI:16240"/>
        <dbReference type="ChEBI" id="CHEBI:16301"/>
        <dbReference type="ChEBI" id="CHEBI:17632"/>
        <dbReference type="ChEBI" id="CHEBI:33190"/>
        <dbReference type="ChEBI" id="CHEBI:136067"/>
    </reaction>
</comment>
<dbReference type="EMBL" id="JABEVU030000001">
    <property type="protein sequence ID" value="MDB0579605.1"/>
    <property type="molecule type" value="Genomic_DNA"/>
</dbReference>
<dbReference type="PANTHER" id="PTHR42747">
    <property type="entry name" value="NITRONATE MONOOXYGENASE-RELATED"/>
    <property type="match status" value="1"/>
</dbReference>
<dbReference type="GO" id="GO:0004497">
    <property type="term" value="F:monooxygenase activity"/>
    <property type="evidence" value="ECO:0007669"/>
    <property type="project" value="UniProtKB-KW"/>
</dbReference>
<evidence type="ECO:0000256" key="3">
    <source>
        <dbReference type="ARBA" id="ARBA00009881"/>
    </source>
</evidence>
<dbReference type="RefSeq" id="WP_235364145.1">
    <property type="nucleotide sequence ID" value="NZ_JABEVU030000001.1"/>
</dbReference>
<keyword evidence="5" id="KW-0216">Detoxification</keyword>
<evidence type="ECO:0000256" key="11">
    <source>
        <dbReference type="ARBA" id="ARBA00049401"/>
    </source>
</evidence>
<reference evidence="12 13" key="2">
    <citation type="submission" date="2022-12" db="EMBL/GenBank/DDBJ databases">
        <title>Genome analysis and biological profiling of marine Salinicoccus roseus MOSEL-ME25.</title>
        <authorList>
            <person name="Mirza F.T."/>
            <person name="Xie Y."/>
            <person name="Shinwari Z.K."/>
        </authorList>
    </citation>
    <scope>NUCLEOTIDE SEQUENCE [LARGE SCALE GENOMIC DNA]</scope>
    <source>
        <strain evidence="12 13">MOSEL-ME25</strain>
    </source>
</reference>
<evidence type="ECO:0000256" key="6">
    <source>
        <dbReference type="ARBA" id="ARBA00022630"/>
    </source>
</evidence>
<dbReference type="Pfam" id="PF03060">
    <property type="entry name" value="NMO"/>
    <property type="match status" value="1"/>
</dbReference>
<evidence type="ECO:0000256" key="8">
    <source>
        <dbReference type="ARBA" id="ARBA00023002"/>
    </source>
</evidence>
<comment type="function">
    <text evidence="2">Nitronate monooxygenase that uses molecular oxygen to catalyze the oxidative denitrification of alkyl nitronates. Acts on propionate 3-nitronate (P3N), the presumed physiological substrate. Probably functions in the detoxification of P3N, a metabolic poison produced by plants and fungi as a defense mechanism.</text>
</comment>
<dbReference type="CDD" id="cd04730">
    <property type="entry name" value="NPD_like"/>
    <property type="match status" value="1"/>
</dbReference>
<evidence type="ECO:0000313" key="13">
    <source>
        <dbReference type="Proteomes" id="UP000527860"/>
    </source>
</evidence>
<dbReference type="SUPFAM" id="SSF51412">
    <property type="entry name" value="Inosine monophosphate dehydrogenase (IMPDH)"/>
    <property type="match status" value="1"/>
</dbReference>
<keyword evidence="6" id="KW-0285">Flavoprotein</keyword>
<evidence type="ECO:0000256" key="7">
    <source>
        <dbReference type="ARBA" id="ARBA00022643"/>
    </source>
</evidence>
<reference evidence="13" key="1">
    <citation type="submission" date="2020-04" db="EMBL/GenBank/DDBJ databases">
        <title>Genome analysis and biological profiling of marine Cellulosimicrobium funkei MOSEL-ME6.</title>
        <authorList>
            <person name="Tanveer F."/>
            <person name="Xie Y."/>
            <person name="Shinwari Z.K."/>
        </authorList>
    </citation>
    <scope>NUCLEOTIDE SEQUENCE [LARGE SCALE GENOMIC DNA]</scope>
    <source>
        <strain evidence="13">MOSEL-ME25</strain>
    </source>
</reference>
<dbReference type="InterPro" id="IPR004136">
    <property type="entry name" value="NMO"/>
</dbReference>
<name>A0ABT4YFL6_9STAP</name>
<keyword evidence="13" id="KW-1185">Reference proteome</keyword>
<comment type="cofactor">
    <cofactor evidence="1">
        <name>FMN</name>
        <dbReference type="ChEBI" id="CHEBI:58210"/>
    </cofactor>
</comment>
<evidence type="ECO:0000313" key="12">
    <source>
        <dbReference type="EMBL" id="MDB0579605.1"/>
    </source>
</evidence>
<evidence type="ECO:0000256" key="2">
    <source>
        <dbReference type="ARBA" id="ARBA00003535"/>
    </source>
</evidence>
<comment type="caution">
    <text evidence="12">The sequence shown here is derived from an EMBL/GenBank/DDBJ whole genome shotgun (WGS) entry which is preliminary data.</text>
</comment>
<evidence type="ECO:0000256" key="10">
    <source>
        <dbReference type="ARBA" id="ARBA00031155"/>
    </source>
</evidence>
<organism evidence="12 13">
    <name type="scientific">Salinicoccus roseus</name>
    <dbReference type="NCBI Taxonomy" id="45670"/>
    <lineage>
        <taxon>Bacteria</taxon>
        <taxon>Bacillati</taxon>
        <taxon>Bacillota</taxon>
        <taxon>Bacilli</taxon>
        <taxon>Bacillales</taxon>
        <taxon>Staphylococcaceae</taxon>
        <taxon>Salinicoccus</taxon>
    </lineage>
</organism>
<evidence type="ECO:0000256" key="4">
    <source>
        <dbReference type="ARBA" id="ARBA00013457"/>
    </source>
</evidence>
<comment type="similarity">
    <text evidence="3">Belongs to the nitronate monooxygenase family. NMO class I subfamily.</text>
</comment>
<gene>
    <name evidence="12" type="ORF">F7P68_0003605</name>
</gene>
<keyword evidence="8" id="KW-0560">Oxidoreductase</keyword>
<sequence>MDTSRGNSMLKELLGVEHAIIQAPMAGGVTTEELVGAVSRAGGLGMIGAGGMDPEALRKTIHGLKRRNVGAFGANLFVPWGFKVTEENIAGAYERLRPVYDHFGLEQETFIPPDTEDVKMKFDAQLDVIVEEEVPVCSFIFGIPESRHIERLKEAGTILLGTATTVEEAEAVERAGFDAVVLQGAEAGGHRGTFLNPVDDSLVGLMSLIPETADQLSIPVIAAGGIMDGRGVAAAMILGAAGVQLGTAFISTEESGAHPVHKNALSENRHTPSVLTKVFTGRAARAIQNTFIRDMAVHTKSMVDYPVQRRLTQPVQDASKAAGSTEYAMLLAGQGKSMARYMSAGELVRQLVIEAKAFGVEV</sequence>
<dbReference type="InterPro" id="IPR013785">
    <property type="entry name" value="Aldolase_TIM"/>
</dbReference>